<dbReference type="PANTHER" id="PTHR45527">
    <property type="entry name" value="NONRIBOSOMAL PEPTIDE SYNTHETASE"/>
    <property type="match status" value="1"/>
</dbReference>
<dbReference type="GO" id="GO:0005737">
    <property type="term" value="C:cytoplasm"/>
    <property type="evidence" value="ECO:0007669"/>
    <property type="project" value="TreeGrafter"/>
</dbReference>
<sequence>MTPTALLEHLDSLGIELWLEKETLRFRAPEGALTDDLKVQIKQSRSEIMRLLHDRSSAGARAVRDPEGAYAPFPLTDVQGSYLVGRTGAFSDGGIGCHGYAEFDVDPRVLGQDPASALRSAWARVVDCHPMLRAIVHAEGWQQVVPELEVPLQVQPATQRSAVRERLRNRIHPVTTGAVTDATALEPLIEVIATIGDGPEDVVLHLSVDLLLTDFLGLNVLLTDLGAAMRGDPIAPPSLTYRDYLASVTAYAGTPAGRAERERAERFWSERAARMPDPITLSSEVTHPTAAAPTTTEPVRFTRRSHHLDAPARRRLEEAARGAGVTTTSLLMAVLGRVLHRHGGPEKGLVAMTLLDRLPVADDVDRIVGDATSTVLVEVDARLDMGLAELAAATQRASFEALDHRALSGVEIARMIAKARGIERLNAPVVVTSTIGTASADLSRTDAVLRPRPGEGLSQTPQVLLDVQLSAEPASGGMTIDWDSRDGGFSSSVLTAAFADFTTVLDTIVATGIPAGDPLARRSPAPIARTGRLDAPGARTTLHDPILDRCREDPHAPAVIDGDEVYSRGHLAAAAAAAAERLRAAGIAPGHRVVVNLPPGIAQVAVELGTLIAGASYVPVEPDWPEARRAAVLAAVRGEGPAVLVEADTDVTRAVTQALAAPADHAIQPTAPVSGDAEAYVIFTSGSTGRPKGVMVTHRQARTTLADLENRLGLGAEDAVLAVSRHSFDLSVFNTFGILGAGGRLVIPSSGTTADPQSWAAALERHQVSVWNSVPAQLTLLLDHLQADSTTSPLPLRHTLVSGDWVPVDQPAELWRHAPGCCFWSLGGATEAAIWSVLHEIREPLPSTARSVPYGMAMDDQAIWVLNEADEPACPGQVGDLVIGGDGVATGYLGDPERTAEVFFTHPGSGERCYRTGDRGRLLADGRIEFLGRLDGQVKINGHRIELGEIESVLAAGPGVAHAVAAVDRSEMGRPGSGTLLAAVVPETSAEHARQRALRTCQVTDAMHAADQEFTAQVDTAALRELAALIEESATDRMAAQIARGDGGTVPELINTLHAEQHSELVGRWLTLLAERGWLTVTDQRIRMRSAVDPQADAARWQRIRELDQQIGYGTQQLDYLVSSLTQLPGLLSGEVDPLALLFPEGRTEVAVAAYGENLFGRWINGVLAAGIAERARQARDSGRTLRVLEIGGGVGGTTAPVLAALANVLGPELNGLEYLFTDVSPFFFEELRERYPRLRTALLDINDSDTAGILPGSVDVVLSANVLHNARDIPATLEWLSSLLSPGGALAMIDSTAVNAALMASMEFKEGLDHFTDLRTRTGRPFLDLANWLRVLENSPFELAGCFPEAEGHPMRIGHQHVFWATTGNQRADLDPEQLRDHLAETLPRYMVPQAIAVLDHLPLTSNGKVDRARVTRSMHQVQHTAADETAAQALSPQQQQVAAIWQEILGLEGQQLAPTSDFFDLGGDSLLLARCIGRLRRGIPGAEAVTWDDALRQIVADPSIAGCTRALVGTDTSAGSGAQPSGDPLVPLLPADGIEDELLVLVHDGSGGLDPYRDLIAALGRISPRPRVVGLRRTPGDGYLKTPPEELLDHLGDRYADAITALGARRVRLFGYCMGGLIAAGLATRLAETQIDVAACTVASSYRIPFAVEDELLLDHSLAKLLHRDPADAGIGVDEHALGRALTEMRRTSPSLIAAGSIRDVAEPELAAAWDRAPRDSAERLRLLAESDPQGAWTPEALAGMKAVFRQSMAAVAAWDAPAYLGDIRFLRQRGELHFLPTLREDMTAFWSDFCLGDLEIQDVDGTHFDCLSGERADAVCAELARDWGRA</sequence>
<dbReference type="CDD" id="cd02440">
    <property type="entry name" value="AdoMet_MTases"/>
    <property type="match status" value="1"/>
</dbReference>
<comment type="cofactor">
    <cofactor evidence="1">
        <name>pantetheine 4'-phosphate</name>
        <dbReference type="ChEBI" id="CHEBI:47942"/>
    </cofactor>
</comment>
<dbReference type="InterPro" id="IPR041464">
    <property type="entry name" value="TubC_N"/>
</dbReference>
<dbReference type="Pfam" id="PF00975">
    <property type="entry name" value="Thioesterase"/>
    <property type="match status" value="1"/>
</dbReference>
<dbReference type="Gene3D" id="3.30.559.10">
    <property type="entry name" value="Chloramphenicol acetyltransferase-like domain"/>
    <property type="match status" value="1"/>
</dbReference>
<dbReference type="InterPro" id="IPR036736">
    <property type="entry name" value="ACP-like_sf"/>
</dbReference>
<dbReference type="InterPro" id="IPR009081">
    <property type="entry name" value="PP-bd_ACP"/>
</dbReference>
<dbReference type="Pfam" id="PF00668">
    <property type="entry name" value="Condensation"/>
    <property type="match status" value="1"/>
</dbReference>
<dbReference type="Pfam" id="PF18563">
    <property type="entry name" value="TubC_N"/>
    <property type="match status" value="1"/>
</dbReference>
<dbReference type="Gene3D" id="3.30.559.30">
    <property type="entry name" value="Nonribosomal peptide synthetase, condensation domain"/>
    <property type="match status" value="1"/>
</dbReference>
<dbReference type="Pfam" id="PF00550">
    <property type="entry name" value="PP-binding"/>
    <property type="match status" value="1"/>
</dbReference>
<dbReference type="RefSeq" id="WP_183377172.1">
    <property type="nucleotide sequence ID" value="NZ_CBCSFZ010000033.1"/>
</dbReference>
<keyword evidence="5" id="KW-1185">Reference proteome</keyword>
<dbReference type="PANTHER" id="PTHR45527:SF10">
    <property type="entry name" value="PYOCHELIN SYNTHASE PCHF"/>
    <property type="match status" value="1"/>
</dbReference>
<dbReference type="Gene3D" id="1.10.1200.10">
    <property type="entry name" value="ACP-like"/>
    <property type="match status" value="1"/>
</dbReference>
<dbReference type="PROSITE" id="PS50075">
    <property type="entry name" value="CARRIER"/>
    <property type="match status" value="1"/>
</dbReference>
<reference evidence="4 5" key="1">
    <citation type="submission" date="2020-08" db="EMBL/GenBank/DDBJ databases">
        <title>Sequencing the genomes of 1000 actinobacteria strains.</title>
        <authorList>
            <person name="Klenk H.-P."/>
        </authorList>
    </citation>
    <scope>NUCLEOTIDE SEQUENCE [LARGE SCALE GENOMIC DNA]</scope>
    <source>
        <strain evidence="4 5">DSM 23040</strain>
    </source>
</reference>
<dbReference type="InterPro" id="IPR010071">
    <property type="entry name" value="AA_adenyl_dom"/>
</dbReference>
<dbReference type="GO" id="GO:0016874">
    <property type="term" value="F:ligase activity"/>
    <property type="evidence" value="ECO:0007669"/>
    <property type="project" value="UniProtKB-KW"/>
</dbReference>
<feature type="domain" description="Carrier" evidence="3">
    <location>
        <begin position="1434"/>
        <end position="1517"/>
    </location>
</feature>
<accession>A0A839QVV9</accession>
<dbReference type="GO" id="GO:0008610">
    <property type="term" value="P:lipid biosynthetic process"/>
    <property type="evidence" value="ECO:0007669"/>
    <property type="project" value="UniProtKB-ARBA"/>
</dbReference>
<keyword evidence="2" id="KW-0436">Ligase</keyword>
<dbReference type="PROSITE" id="PS00455">
    <property type="entry name" value="AMP_BINDING"/>
    <property type="match status" value="1"/>
</dbReference>
<dbReference type="InterPro" id="IPR023213">
    <property type="entry name" value="CAT-like_dom_sf"/>
</dbReference>
<protein>
    <submittedName>
        <fullName evidence="4">Pyochelin synthetase</fullName>
    </submittedName>
</protein>
<dbReference type="SUPFAM" id="SSF53474">
    <property type="entry name" value="alpha/beta-Hydrolases"/>
    <property type="match status" value="1"/>
</dbReference>
<dbReference type="NCBIfam" id="TIGR01733">
    <property type="entry name" value="AA-adenyl-dom"/>
    <property type="match status" value="1"/>
</dbReference>
<evidence type="ECO:0000256" key="1">
    <source>
        <dbReference type="ARBA" id="ARBA00001957"/>
    </source>
</evidence>
<evidence type="ECO:0000259" key="3">
    <source>
        <dbReference type="PROSITE" id="PS50075"/>
    </source>
</evidence>
<dbReference type="SUPFAM" id="SSF52777">
    <property type="entry name" value="CoA-dependent acyltransferases"/>
    <property type="match status" value="2"/>
</dbReference>
<dbReference type="InterPro" id="IPR044894">
    <property type="entry name" value="TubC_N_sf"/>
</dbReference>
<dbReference type="Proteomes" id="UP000568050">
    <property type="component" value="Unassembled WGS sequence"/>
</dbReference>
<dbReference type="InterPro" id="IPR000873">
    <property type="entry name" value="AMP-dep_synth/lig_dom"/>
</dbReference>
<dbReference type="InterPro" id="IPR045851">
    <property type="entry name" value="AMP-bd_C_sf"/>
</dbReference>
<dbReference type="InterPro" id="IPR001242">
    <property type="entry name" value="Condensation_dom"/>
</dbReference>
<organism evidence="4 5">
    <name type="scientific">Helcobacillus massiliensis</name>
    <dbReference type="NCBI Taxonomy" id="521392"/>
    <lineage>
        <taxon>Bacteria</taxon>
        <taxon>Bacillati</taxon>
        <taxon>Actinomycetota</taxon>
        <taxon>Actinomycetes</taxon>
        <taxon>Micrococcales</taxon>
        <taxon>Dermabacteraceae</taxon>
        <taxon>Helcobacillus</taxon>
    </lineage>
</organism>
<dbReference type="Pfam" id="PF00501">
    <property type="entry name" value="AMP-binding"/>
    <property type="match status" value="1"/>
</dbReference>
<dbReference type="InterPro" id="IPR020845">
    <property type="entry name" value="AMP-binding_CS"/>
</dbReference>
<evidence type="ECO:0000256" key="2">
    <source>
        <dbReference type="ARBA" id="ARBA00022598"/>
    </source>
</evidence>
<dbReference type="InterPro" id="IPR001031">
    <property type="entry name" value="Thioesterase"/>
</dbReference>
<evidence type="ECO:0000313" key="4">
    <source>
        <dbReference type="EMBL" id="MBB3023845.1"/>
    </source>
</evidence>
<dbReference type="GO" id="GO:0043041">
    <property type="term" value="P:amino acid activation for nonribosomal peptide biosynthetic process"/>
    <property type="evidence" value="ECO:0007669"/>
    <property type="project" value="TreeGrafter"/>
</dbReference>
<proteinExistence type="predicted"/>
<dbReference type="SUPFAM" id="SSF47336">
    <property type="entry name" value="ACP-like"/>
    <property type="match status" value="1"/>
</dbReference>
<name>A0A839QVV9_9MICO</name>
<dbReference type="Gene3D" id="3.40.50.12780">
    <property type="entry name" value="N-terminal domain of ligase-like"/>
    <property type="match status" value="1"/>
</dbReference>
<comment type="caution">
    <text evidence="4">The sequence shown here is derived from an EMBL/GenBank/DDBJ whole genome shotgun (WGS) entry which is preliminary data.</text>
</comment>
<dbReference type="Gene3D" id="3.30.300.30">
    <property type="match status" value="2"/>
</dbReference>
<evidence type="ECO:0000313" key="5">
    <source>
        <dbReference type="Proteomes" id="UP000568050"/>
    </source>
</evidence>
<dbReference type="GO" id="GO:0031177">
    <property type="term" value="F:phosphopantetheine binding"/>
    <property type="evidence" value="ECO:0007669"/>
    <property type="project" value="TreeGrafter"/>
</dbReference>
<dbReference type="Gene3D" id="3.40.50.150">
    <property type="entry name" value="Vaccinia Virus protein VP39"/>
    <property type="match status" value="1"/>
</dbReference>
<dbReference type="InterPro" id="IPR013217">
    <property type="entry name" value="Methyltransf_12"/>
</dbReference>
<dbReference type="InterPro" id="IPR042099">
    <property type="entry name" value="ANL_N_sf"/>
</dbReference>
<dbReference type="InterPro" id="IPR029058">
    <property type="entry name" value="AB_hydrolase_fold"/>
</dbReference>
<dbReference type="Pfam" id="PF08242">
    <property type="entry name" value="Methyltransf_12"/>
    <property type="match status" value="1"/>
</dbReference>
<dbReference type="Gene3D" id="1.10.10.1830">
    <property type="entry name" value="Non-ribosomal peptide synthase, adenylation domain"/>
    <property type="match status" value="1"/>
</dbReference>
<dbReference type="Gene3D" id="3.40.50.1820">
    <property type="entry name" value="alpha/beta hydrolase"/>
    <property type="match status" value="1"/>
</dbReference>
<dbReference type="EMBL" id="JACHWP010000014">
    <property type="protein sequence ID" value="MBB3023845.1"/>
    <property type="molecule type" value="Genomic_DNA"/>
</dbReference>
<dbReference type="SUPFAM" id="SSF53335">
    <property type="entry name" value="S-adenosyl-L-methionine-dependent methyltransferases"/>
    <property type="match status" value="1"/>
</dbReference>
<gene>
    <name evidence="4" type="ORF">FHX50_002148</name>
</gene>
<dbReference type="InterPro" id="IPR029063">
    <property type="entry name" value="SAM-dependent_MTases_sf"/>
</dbReference>
<dbReference type="SUPFAM" id="SSF56801">
    <property type="entry name" value="Acetyl-CoA synthetase-like"/>
    <property type="match status" value="1"/>
</dbReference>
<dbReference type="GO" id="GO:0009403">
    <property type="term" value="P:toxin biosynthetic process"/>
    <property type="evidence" value="ECO:0007669"/>
    <property type="project" value="UniProtKB-ARBA"/>
</dbReference>